<dbReference type="PANTHER" id="PTHR35337:SF1">
    <property type="entry name" value="SLR1478 PROTEIN"/>
    <property type="match status" value="1"/>
</dbReference>
<accession>A0A3B0ZHK5</accession>
<dbReference type="PANTHER" id="PTHR35337">
    <property type="entry name" value="SLR1478 PROTEIN"/>
    <property type="match status" value="1"/>
</dbReference>
<keyword evidence="1" id="KW-0812">Transmembrane</keyword>
<name>A0A3B0ZHK5_9ZZZZ</name>
<proteinExistence type="predicted"/>
<dbReference type="InterPro" id="IPR002798">
    <property type="entry name" value="SpoIIM-like"/>
</dbReference>
<dbReference type="AlphaFoldDB" id="A0A3B0ZHK5"/>
<evidence type="ECO:0008006" key="3">
    <source>
        <dbReference type="Google" id="ProtNLM"/>
    </source>
</evidence>
<keyword evidence="1" id="KW-0472">Membrane</keyword>
<organism evidence="2">
    <name type="scientific">hydrothermal vent metagenome</name>
    <dbReference type="NCBI Taxonomy" id="652676"/>
    <lineage>
        <taxon>unclassified sequences</taxon>
        <taxon>metagenomes</taxon>
        <taxon>ecological metagenomes</taxon>
    </lineage>
</organism>
<sequence>MKQKAFEERHQKAWQDFEMLLVNLEGKRSSSTTDSNSEADFPALYRSVCHHLALARDRQYSSHLVNQLHGLVLRGHQQLYTQKLPFVSQIIRFLLSDFPSTLRREARLFWFSTALFLLPALIMGWLCYIDREMIYSVHSVMNVAEMEAMYDPENSAIGREERASDSDFFMFGYYIYNNIGIGFRTFASGLLYGIGTVFVLLSNGVFIGSVAGHLTQRGFTDTFWPFVSGHGAFELTAIVICGVAGLQLARALYSPGRQRRINALKQASLEAVPLVIGATLMLFIAAFIEAFWSSSSTLTNETKYGVAAILWLLVICYFLFAGKGRGGYGSR</sequence>
<feature type="transmembrane region" description="Helical" evidence="1">
    <location>
        <begin position="231"/>
        <end position="253"/>
    </location>
</feature>
<dbReference type="Pfam" id="PF01944">
    <property type="entry name" value="SpoIIM"/>
    <property type="match status" value="1"/>
</dbReference>
<evidence type="ECO:0000313" key="2">
    <source>
        <dbReference type="EMBL" id="VAW86797.1"/>
    </source>
</evidence>
<keyword evidence="1" id="KW-1133">Transmembrane helix</keyword>
<feature type="transmembrane region" description="Helical" evidence="1">
    <location>
        <begin position="274"/>
        <end position="292"/>
    </location>
</feature>
<reference evidence="2" key="1">
    <citation type="submission" date="2018-06" db="EMBL/GenBank/DDBJ databases">
        <authorList>
            <person name="Zhirakovskaya E."/>
        </authorList>
    </citation>
    <scope>NUCLEOTIDE SEQUENCE</scope>
</reference>
<dbReference type="EMBL" id="UOFQ01000053">
    <property type="protein sequence ID" value="VAW86797.1"/>
    <property type="molecule type" value="Genomic_DNA"/>
</dbReference>
<protein>
    <recommendedName>
        <fullName evidence="3">Stage II sporulation protein M</fullName>
    </recommendedName>
</protein>
<feature type="transmembrane region" description="Helical" evidence="1">
    <location>
        <begin position="304"/>
        <end position="322"/>
    </location>
</feature>
<gene>
    <name evidence="2" type="ORF">MNBD_GAMMA17-297</name>
</gene>
<feature type="transmembrane region" description="Helical" evidence="1">
    <location>
        <begin position="108"/>
        <end position="129"/>
    </location>
</feature>
<evidence type="ECO:0000256" key="1">
    <source>
        <dbReference type="SAM" id="Phobius"/>
    </source>
</evidence>
<feature type="transmembrane region" description="Helical" evidence="1">
    <location>
        <begin position="190"/>
        <end position="211"/>
    </location>
</feature>